<protein>
    <recommendedName>
        <fullName evidence="1">Aminoglycoside phosphotransferase domain-containing protein</fullName>
    </recommendedName>
</protein>
<accession>A0A0K1Q5P9</accession>
<dbReference type="KEGG" id="llu:AKJ09_07819"/>
<dbReference type="STRING" id="1391654.AKJ09_07819"/>
<proteinExistence type="predicted"/>
<sequence length="355" mass="38936">MLPAHLFRPDLFSDPAPVRSAASDDERDQIATILSEGYEHVGAPFAVERCGALHINSNNYVVRTTRGETLLVKRLGGSPPPELETQLRLAAWLAGEGLPLPALQRTATGALIHANPARGENYCVLAFVPGRHFSGAHAELAPMGKLIADMTLALERAPAVLRPSSPVPLVGNAQCEIWRELESRALDEVLGPERGAELAAHRAVVAEALEEAYLASQLEAPSDLAHIDLHPHNLLVDRNGPEAVLDFPSLRRASAPVFIAFGALKLLRQAGTQLPPECRRRSELLRLRDLFLEPCLVRLGARVAPSHLGQRARIEIVRRIFILIELSLRNGDRRWNHVLPVHLAALEESRILFEA</sequence>
<dbReference type="AlphaFoldDB" id="A0A0K1Q5P9"/>
<keyword evidence="3" id="KW-1185">Reference proteome</keyword>
<dbReference type="InterPro" id="IPR002575">
    <property type="entry name" value="Aminoglycoside_PTrfase"/>
</dbReference>
<dbReference type="SUPFAM" id="SSF56112">
    <property type="entry name" value="Protein kinase-like (PK-like)"/>
    <property type="match status" value="1"/>
</dbReference>
<reference evidence="2 3" key="1">
    <citation type="submission" date="2015-08" db="EMBL/GenBank/DDBJ databases">
        <authorList>
            <person name="Babu N.S."/>
            <person name="Beckwith C.J."/>
            <person name="Beseler K.G."/>
            <person name="Brison A."/>
            <person name="Carone J.V."/>
            <person name="Caskin T.P."/>
            <person name="Diamond M."/>
            <person name="Durham M.E."/>
            <person name="Foxe J.M."/>
            <person name="Go M."/>
            <person name="Henderson B.A."/>
            <person name="Jones I.B."/>
            <person name="McGettigan J.A."/>
            <person name="Micheletti S.J."/>
            <person name="Nasrallah M.E."/>
            <person name="Ortiz D."/>
            <person name="Piller C.R."/>
            <person name="Privatt S.R."/>
            <person name="Schneider S.L."/>
            <person name="Sharp S."/>
            <person name="Smith T.C."/>
            <person name="Stanton J.D."/>
            <person name="Ullery H.E."/>
            <person name="Wilson R.J."/>
            <person name="Serrano M.G."/>
            <person name="Buck G."/>
            <person name="Lee V."/>
            <person name="Wang Y."/>
            <person name="Carvalho R."/>
            <person name="Voegtly L."/>
            <person name="Shi R."/>
            <person name="Duckworth R."/>
            <person name="Johnson A."/>
            <person name="Loviza R."/>
            <person name="Walstead R."/>
            <person name="Shah Z."/>
            <person name="Kiflezghi M."/>
            <person name="Wade K."/>
            <person name="Ball S.L."/>
            <person name="Bradley K.W."/>
            <person name="Asai D.J."/>
            <person name="Bowman C.A."/>
            <person name="Russell D.A."/>
            <person name="Pope W.H."/>
            <person name="Jacobs-Sera D."/>
            <person name="Hendrix R.W."/>
            <person name="Hatfull G.F."/>
        </authorList>
    </citation>
    <scope>NUCLEOTIDE SEQUENCE [LARGE SCALE GENOMIC DNA]</scope>
    <source>
        <strain evidence="2 3">DSM 27648</strain>
    </source>
</reference>
<evidence type="ECO:0000313" key="2">
    <source>
        <dbReference type="EMBL" id="AKV01156.1"/>
    </source>
</evidence>
<evidence type="ECO:0000259" key="1">
    <source>
        <dbReference type="Pfam" id="PF01636"/>
    </source>
</evidence>
<dbReference type="InterPro" id="IPR011009">
    <property type="entry name" value="Kinase-like_dom_sf"/>
</dbReference>
<dbReference type="Pfam" id="PF01636">
    <property type="entry name" value="APH"/>
    <property type="match status" value="1"/>
</dbReference>
<organism evidence="2 3">
    <name type="scientific">Labilithrix luteola</name>
    <dbReference type="NCBI Taxonomy" id="1391654"/>
    <lineage>
        <taxon>Bacteria</taxon>
        <taxon>Pseudomonadati</taxon>
        <taxon>Myxococcota</taxon>
        <taxon>Polyangia</taxon>
        <taxon>Polyangiales</taxon>
        <taxon>Labilitrichaceae</taxon>
        <taxon>Labilithrix</taxon>
    </lineage>
</organism>
<dbReference type="Proteomes" id="UP000064967">
    <property type="component" value="Chromosome"/>
</dbReference>
<feature type="domain" description="Aminoglycoside phosphotransferase" evidence="1">
    <location>
        <begin position="57"/>
        <end position="247"/>
    </location>
</feature>
<name>A0A0K1Q5P9_9BACT</name>
<dbReference type="EMBL" id="CP012333">
    <property type="protein sequence ID" value="AKV01156.1"/>
    <property type="molecule type" value="Genomic_DNA"/>
</dbReference>
<evidence type="ECO:0000313" key="3">
    <source>
        <dbReference type="Proteomes" id="UP000064967"/>
    </source>
</evidence>
<gene>
    <name evidence="2" type="ORF">AKJ09_07819</name>
</gene>